<evidence type="ECO:0000313" key="6">
    <source>
        <dbReference type="EMBL" id="QMS85378.1"/>
    </source>
</evidence>
<feature type="chain" id="PRO_5029557764" evidence="5">
    <location>
        <begin position="19"/>
        <end position="351"/>
    </location>
</feature>
<evidence type="ECO:0000256" key="1">
    <source>
        <dbReference type="ARBA" id="ARBA00008520"/>
    </source>
</evidence>
<keyword evidence="4" id="KW-0479">Metal-binding</keyword>
<keyword evidence="4" id="KW-0408">Iron</keyword>
<feature type="binding site" evidence="4">
    <location>
        <position position="34"/>
    </location>
    <ligand>
        <name>Fe cation</name>
        <dbReference type="ChEBI" id="CHEBI:24875"/>
    </ligand>
</feature>
<evidence type="ECO:0000256" key="5">
    <source>
        <dbReference type="SAM" id="SignalP"/>
    </source>
</evidence>
<comment type="similarity">
    <text evidence="1">Belongs to the bacterial solute-binding protein 1 family.</text>
</comment>
<dbReference type="PIRSF" id="PIRSF002825">
    <property type="entry name" value="CfbpA"/>
    <property type="match status" value="1"/>
</dbReference>
<dbReference type="InterPro" id="IPR006059">
    <property type="entry name" value="SBP"/>
</dbReference>
<accession>A0A7L7KUD4</accession>
<dbReference type="Pfam" id="PF13416">
    <property type="entry name" value="SBP_bac_8"/>
    <property type="match status" value="1"/>
</dbReference>
<evidence type="ECO:0000256" key="4">
    <source>
        <dbReference type="PIRSR" id="PIRSR002825-1"/>
    </source>
</evidence>
<evidence type="ECO:0000313" key="7">
    <source>
        <dbReference type="Proteomes" id="UP000514720"/>
    </source>
</evidence>
<keyword evidence="3 5" id="KW-0732">Signal</keyword>
<feature type="binding site" evidence="4">
    <location>
        <position position="218"/>
    </location>
    <ligand>
        <name>Fe cation</name>
        <dbReference type="ChEBI" id="CHEBI:24875"/>
    </ligand>
</feature>
<evidence type="ECO:0000256" key="2">
    <source>
        <dbReference type="ARBA" id="ARBA00022496"/>
    </source>
</evidence>
<dbReference type="PANTHER" id="PTHR30006:SF15">
    <property type="entry name" value="IRON-UTILIZATION PERIPLASMIC PROTEIN"/>
    <property type="match status" value="1"/>
</dbReference>
<dbReference type="GO" id="GO:0046872">
    <property type="term" value="F:metal ion binding"/>
    <property type="evidence" value="ECO:0007669"/>
    <property type="project" value="UniProtKB-KW"/>
</dbReference>
<keyword evidence="2" id="KW-0406">Ion transport</keyword>
<dbReference type="GO" id="GO:0006826">
    <property type="term" value="P:iron ion transport"/>
    <property type="evidence" value="ECO:0007669"/>
    <property type="project" value="UniProtKB-KW"/>
</dbReference>
<dbReference type="Proteomes" id="UP000514720">
    <property type="component" value="Chromosome"/>
</dbReference>
<dbReference type="SUPFAM" id="SSF53850">
    <property type="entry name" value="Periplasmic binding protein-like II"/>
    <property type="match status" value="1"/>
</dbReference>
<keyword evidence="2" id="KW-0813">Transport</keyword>
<dbReference type="AlphaFoldDB" id="A0A7L7KUD4"/>
<feature type="signal peptide" evidence="5">
    <location>
        <begin position="1"/>
        <end position="18"/>
    </location>
</feature>
<dbReference type="InterPro" id="IPR026045">
    <property type="entry name" value="Ferric-bd"/>
</dbReference>
<protein>
    <submittedName>
        <fullName evidence="6">Extracellular solute-binding protein</fullName>
    </submittedName>
</protein>
<reference evidence="6 7" key="1">
    <citation type="submission" date="2020-02" db="EMBL/GenBank/DDBJ databases">
        <authorList>
            <person name="Zheng R.K."/>
            <person name="Sun C.M."/>
        </authorList>
    </citation>
    <scope>NUCLEOTIDE SEQUENCE [LARGE SCALE GENOMIC DNA]</scope>
    <source>
        <strain evidence="7">zrk13</strain>
    </source>
</reference>
<sequence>MKKIFALILMAVMAFSLAACGNDDQVVNIYTTRHYDTDDALFERFTEETGIEVNIVNDKAPALIEKIKAEGDLPQADLFFTADAGYLALAKQEGILQAIASDTLEANVPAKYRDIDDMWFGLTKRARVFLYDNAVDPTGLTYENATTMFPGELLIRSSSNIYNQSLVASFIELKGESATTAWVQDIVMNMARTPEGNDRGQAVAITNGYGTIAIANSYYYGLLVNETDTTSEYYGVADQVGIYFPNQGDGEGGVHINVSGAGVIKNASNAENAIRLIEFLSESSAQEEFSANNYEFPVNPNAEISDLLQSWLDNQGITVLREQDINLTALGEHNELAIIIMTNASWDNPDQ</sequence>
<organism evidence="6 7">
    <name type="scientific">Candidatus Xianfuyuplasma coldseepsis</name>
    <dbReference type="NCBI Taxonomy" id="2782163"/>
    <lineage>
        <taxon>Bacteria</taxon>
        <taxon>Bacillati</taxon>
        <taxon>Mycoplasmatota</taxon>
        <taxon>Mollicutes</taxon>
        <taxon>Candidatus Izemoplasmatales</taxon>
        <taxon>Candidatus Izemoplasmataceae</taxon>
        <taxon>Candidatus Xianfuyuplasma</taxon>
    </lineage>
</organism>
<dbReference type="GO" id="GO:0030288">
    <property type="term" value="C:outer membrane-bounded periplasmic space"/>
    <property type="evidence" value="ECO:0007669"/>
    <property type="project" value="TreeGrafter"/>
</dbReference>
<keyword evidence="2" id="KW-0410">Iron transport</keyword>
<feature type="binding site" evidence="4">
    <location>
        <position position="219"/>
    </location>
    <ligand>
        <name>Fe cation</name>
        <dbReference type="ChEBI" id="CHEBI:24875"/>
    </ligand>
</feature>
<keyword evidence="7" id="KW-1185">Reference proteome</keyword>
<dbReference type="Gene3D" id="3.40.190.10">
    <property type="entry name" value="Periplasmic binding protein-like II"/>
    <property type="match status" value="2"/>
</dbReference>
<proteinExistence type="inferred from homology"/>
<dbReference type="KEGG" id="xcl:G4Z02_06300"/>
<gene>
    <name evidence="6" type="ORF">G4Z02_06300</name>
</gene>
<dbReference type="RefSeq" id="WP_258877171.1">
    <property type="nucleotide sequence ID" value="NZ_CP048914.1"/>
</dbReference>
<name>A0A7L7KUD4_9MOLU</name>
<evidence type="ECO:0000256" key="3">
    <source>
        <dbReference type="ARBA" id="ARBA00022729"/>
    </source>
</evidence>
<dbReference type="PANTHER" id="PTHR30006">
    <property type="entry name" value="THIAMINE-BINDING PERIPLASMIC PROTEIN-RELATED"/>
    <property type="match status" value="1"/>
</dbReference>
<dbReference type="PROSITE" id="PS51257">
    <property type="entry name" value="PROKAR_LIPOPROTEIN"/>
    <property type="match status" value="1"/>
</dbReference>
<dbReference type="EMBL" id="CP048914">
    <property type="protein sequence ID" value="QMS85378.1"/>
    <property type="molecule type" value="Genomic_DNA"/>
</dbReference>